<dbReference type="AlphaFoldDB" id="A0AAU8FSL7"/>
<evidence type="ECO:0000313" key="7">
    <source>
        <dbReference type="EMBL" id="XCH26983.1"/>
    </source>
</evidence>
<dbReference type="Pfam" id="PF07980">
    <property type="entry name" value="SusD_RagB"/>
    <property type="match status" value="1"/>
</dbReference>
<evidence type="ECO:0000256" key="2">
    <source>
        <dbReference type="ARBA" id="ARBA00006275"/>
    </source>
</evidence>
<evidence type="ECO:0000256" key="5">
    <source>
        <dbReference type="ARBA" id="ARBA00023237"/>
    </source>
</evidence>
<comment type="subcellular location">
    <subcellularLocation>
        <location evidence="1">Cell outer membrane</location>
    </subcellularLocation>
</comment>
<comment type="similarity">
    <text evidence="2">Belongs to the SusD family.</text>
</comment>
<protein>
    <submittedName>
        <fullName evidence="7">RagB/SusD family nutrient uptake outer membrane protein</fullName>
    </submittedName>
</protein>
<proteinExistence type="inferred from homology"/>
<feature type="domain" description="RagB/SusD" evidence="6">
    <location>
        <begin position="10"/>
        <end position="91"/>
    </location>
</feature>
<keyword evidence="5" id="KW-0998">Cell outer membrane</keyword>
<sequence>MAGAAPAVTTTNVDEFEKAVWAERYFELCYEGKMWFDILRTRKVRNDLTRQWDNFVGHKTVYSKTFTEKNLLLPIPQRETDNNKALVQNVGF</sequence>
<dbReference type="EMBL" id="CP159289">
    <property type="protein sequence ID" value="XCH26983.1"/>
    <property type="molecule type" value="Genomic_DNA"/>
</dbReference>
<dbReference type="Gene3D" id="1.25.40.390">
    <property type="match status" value="1"/>
</dbReference>
<evidence type="ECO:0000256" key="4">
    <source>
        <dbReference type="ARBA" id="ARBA00023136"/>
    </source>
</evidence>
<evidence type="ECO:0000256" key="3">
    <source>
        <dbReference type="ARBA" id="ARBA00022729"/>
    </source>
</evidence>
<evidence type="ECO:0000256" key="1">
    <source>
        <dbReference type="ARBA" id="ARBA00004442"/>
    </source>
</evidence>
<keyword evidence="3" id="KW-0732">Signal</keyword>
<dbReference type="RefSeq" id="WP_353722248.1">
    <property type="nucleotide sequence ID" value="NZ_CP159289.1"/>
</dbReference>
<dbReference type="GO" id="GO:0009279">
    <property type="term" value="C:cell outer membrane"/>
    <property type="evidence" value="ECO:0007669"/>
    <property type="project" value="UniProtKB-SubCell"/>
</dbReference>
<name>A0AAU8FSL7_9BACT</name>
<organism evidence="7">
    <name type="scientific">Dyadobacter sp. 676</name>
    <dbReference type="NCBI Taxonomy" id="3088362"/>
    <lineage>
        <taxon>Bacteria</taxon>
        <taxon>Pseudomonadati</taxon>
        <taxon>Bacteroidota</taxon>
        <taxon>Cytophagia</taxon>
        <taxon>Cytophagales</taxon>
        <taxon>Spirosomataceae</taxon>
        <taxon>Dyadobacter</taxon>
    </lineage>
</organism>
<accession>A0AAU8FSL7</accession>
<dbReference type="InterPro" id="IPR012944">
    <property type="entry name" value="SusD_RagB_dom"/>
</dbReference>
<dbReference type="InterPro" id="IPR011990">
    <property type="entry name" value="TPR-like_helical_dom_sf"/>
</dbReference>
<keyword evidence="4" id="KW-0472">Membrane</keyword>
<gene>
    <name evidence="7" type="ORF">ABV298_11510</name>
</gene>
<dbReference type="SUPFAM" id="SSF48452">
    <property type="entry name" value="TPR-like"/>
    <property type="match status" value="1"/>
</dbReference>
<evidence type="ECO:0000259" key="6">
    <source>
        <dbReference type="Pfam" id="PF07980"/>
    </source>
</evidence>
<reference evidence="7" key="1">
    <citation type="submission" date="2024-06" db="EMBL/GenBank/DDBJ databases">
        <title>Sequencing and assembly of the genome of Dyadobacter sp. strain 676, a symbiont of Cyamopsis tetragonoloba.</title>
        <authorList>
            <person name="Guro P."/>
            <person name="Sazanova A."/>
            <person name="Kuznetsova I."/>
            <person name="Belimov A."/>
            <person name="Safronova V."/>
        </authorList>
    </citation>
    <scope>NUCLEOTIDE SEQUENCE</scope>
    <source>
        <strain evidence="7">676</strain>
    </source>
</reference>